<comment type="subcellular location">
    <subcellularLocation>
        <location evidence="2">Endoplasmic reticulum membrane</location>
        <topology evidence="2">Single-pass membrane protein</topology>
    </subcellularLocation>
</comment>
<comment type="similarity">
    <text evidence="3">Belongs to the FMO family.</text>
</comment>
<keyword evidence="6" id="KW-0256">Endoplasmic reticulum</keyword>
<dbReference type="PIRSF" id="PIRSF000332">
    <property type="entry name" value="FMO"/>
    <property type="match status" value="1"/>
</dbReference>
<evidence type="ECO:0000313" key="16">
    <source>
        <dbReference type="Proteomes" id="UP000321717"/>
    </source>
</evidence>
<reference evidence="15 16" key="1">
    <citation type="submission" date="2019-07" db="EMBL/GenBank/DDBJ databases">
        <title>Whole genome shotgun sequence of Rhizobium naphthalenivorans NBRC 107585.</title>
        <authorList>
            <person name="Hosoyama A."/>
            <person name="Uohara A."/>
            <person name="Ohji S."/>
            <person name="Ichikawa N."/>
        </authorList>
    </citation>
    <scope>NUCLEOTIDE SEQUENCE [LARGE SCALE GENOMIC DNA]</scope>
    <source>
        <strain evidence="15 16">NBRC 107585</strain>
    </source>
</reference>
<dbReference type="GO" id="GO:0050661">
    <property type="term" value="F:NADP binding"/>
    <property type="evidence" value="ECO:0007669"/>
    <property type="project" value="InterPro"/>
</dbReference>
<dbReference type="InterPro" id="IPR036188">
    <property type="entry name" value="FAD/NAD-bd_sf"/>
</dbReference>
<dbReference type="GO" id="GO:0050660">
    <property type="term" value="F:flavin adenine dinucleotide binding"/>
    <property type="evidence" value="ECO:0007669"/>
    <property type="project" value="InterPro"/>
</dbReference>
<dbReference type="FunFam" id="3.50.50.60:FF:000159">
    <property type="entry name" value="Dimethylaniline monooxygenase [N-oxide-forming]"/>
    <property type="match status" value="1"/>
</dbReference>
<keyword evidence="5" id="KW-0812">Transmembrane</keyword>
<evidence type="ECO:0000256" key="13">
    <source>
        <dbReference type="ARBA" id="ARBA00034528"/>
    </source>
</evidence>
<name>A0A512HEW3_9HYPH</name>
<keyword evidence="11 15" id="KW-0503">Monooxygenase</keyword>
<evidence type="ECO:0000313" key="15">
    <source>
        <dbReference type="EMBL" id="GEO83992.1"/>
    </source>
</evidence>
<dbReference type="Pfam" id="PF00743">
    <property type="entry name" value="FMO-like"/>
    <property type="match status" value="1"/>
</dbReference>
<dbReference type="PANTHER" id="PTHR23023">
    <property type="entry name" value="DIMETHYLANILINE MONOOXYGENASE"/>
    <property type="match status" value="1"/>
</dbReference>
<dbReference type="PRINTS" id="PR00370">
    <property type="entry name" value="FMOXYGENASE"/>
</dbReference>
<sequence length="447" mass="49937">MVAKRVAVIGAGPAGIAAIKNFTDLGFDVVGFDRCQGVGGNWRFDDPTGHSSVFETTHIISSKHTSSYEDFPLPDNAADYPSHRVLAKYFADYARTFGVDERVRFETEVVKCEPVPDDRWSVSWRRSGDEDLTTEVFDALCVCNGHHHTPRMPEYPGTFTGKMMHSHEYKRAAPFAGERVLVIGGGNSACDVAVETSRVSAKTAISWRRGYYLIPKFMLGQPVDKLFYRFTWFPKRLQLAGLEFLLNLLQGKNRDIGLPDPDHRIMATHPTLNSDLYLAIRHGKVEPKRDIQRLDGKRVHFVDGTSEEFDVIVACTGYQIAHPFLDSSLIDLSKAPVRLYQKMMPETLKNIYFIGLFQPLGCIWPGAALQAKLAARHLAGLWKPRAPLSRLIDHELAHPDVDQVNSPRHTVTVNDMAFRKRLKTDLARSAPVPAEPGLASSQLAAAE</sequence>
<evidence type="ECO:0000256" key="12">
    <source>
        <dbReference type="ARBA" id="ARBA00023136"/>
    </source>
</evidence>
<gene>
    <name evidence="15" type="ORF">RNA01_09240</name>
</gene>
<dbReference type="OrthoDB" id="9790219at2"/>
<organism evidence="15 16">
    <name type="scientific">Ciceribacter naphthalenivorans</name>
    <dbReference type="NCBI Taxonomy" id="1118451"/>
    <lineage>
        <taxon>Bacteria</taxon>
        <taxon>Pseudomonadati</taxon>
        <taxon>Pseudomonadota</taxon>
        <taxon>Alphaproteobacteria</taxon>
        <taxon>Hyphomicrobiales</taxon>
        <taxon>Rhizobiaceae</taxon>
        <taxon>Ciceribacter</taxon>
    </lineage>
</organism>
<dbReference type="Gene3D" id="3.50.50.60">
    <property type="entry name" value="FAD/NAD(P)-binding domain"/>
    <property type="match status" value="1"/>
</dbReference>
<dbReference type="InterPro" id="IPR050346">
    <property type="entry name" value="FMO-like"/>
</dbReference>
<keyword evidence="10" id="KW-0560">Oxidoreductase</keyword>
<keyword evidence="4" id="KW-0285">Flavoprotein</keyword>
<evidence type="ECO:0000256" key="4">
    <source>
        <dbReference type="ARBA" id="ARBA00022630"/>
    </source>
</evidence>
<comment type="caution">
    <text evidence="15">The sequence shown here is derived from an EMBL/GenBank/DDBJ whole genome shotgun (WGS) entry which is preliminary data.</text>
</comment>
<dbReference type="AlphaFoldDB" id="A0A512HEW3"/>
<dbReference type="SUPFAM" id="SSF51905">
    <property type="entry name" value="FAD/NAD(P)-binding domain"/>
    <property type="match status" value="2"/>
</dbReference>
<dbReference type="Proteomes" id="UP000321717">
    <property type="component" value="Unassembled WGS sequence"/>
</dbReference>
<evidence type="ECO:0000256" key="6">
    <source>
        <dbReference type="ARBA" id="ARBA00022824"/>
    </source>
</evidence>
<comment type="cofactor">
    <cofactor evidence="1">
        <name>FAD</name>
        <dbReference type="ChEBI" id="CHEBI:57692"/>
    </cofactor>
</comment>
<keyword evidence="12" id="KW-0472">Membrane</keyword>
<evidence type="ECO:0000256" key="9">
    <source>
        <dbReference type="ARBA" id="ARBA00022989"/>
    </source>
</evidence>
<dbReference type="GO" id="GO:0034899">
    <property type="term" value="F:trimethylamine monooxygenase activity"/>
    <property type="evidence" value="ECO:0007669"/>
    <property type="project" value="UniProtKB-EC"/>
</dbReference>
<evidence type="ECO:0000256" key="3">
    <source>
        <dbReference type="ARBA" id="ARBA00009183"/>
    </source>
</evidence>
<evidence type="ECO:0000256" key="14">
    <source>
        <dbReference type="ARBA" id="ARBA00035159"/>
    </source>
</evidence>
<dbReference type="InterPro" id="IPR020946">
    <property type="entry name" value="Flavin_mOase-like"/>
</dbReference>
<evidence type="ECO:0000256" key="1">
    <source>
        <dbReference type="ARBA" id="ARBA00001974"/>
    </source>
</evidence>
<keyword evidence="16" id="KW-1185">Reference proteome</keyword>
<proteinExistence type="inferred from homology"/>
<keyword evidence="9" id="KW-1133">Transmembrane helix</keyword>
<dbReference type="InterPro" id="IPR000960">
    <property type="entry name" value="Flavin_mOase"/>
</dbReference>
<dbReference type="EMBL" id="BJZP01000003">
    <property type="protein sequence ID" value="GEO83992.1"/>
    <property type="molecule type" value="Genomic_DNA"/>
</dbReference>
<dbReference type="GO" id="GO:0004499">
    <property type="term" value="F:N,N-dimethylaniline monooxygenase activity"/>
    <property type="evidence" value="ECO:0007669"/>
    <property type="project" value="InterPro"/>
</dbReference>
<evidence type="ECO:0000256" key="5">
    <source>
        <dbReference type="ARBA" id="ARBA00022692"/>
    </source>
</evidence>
<evidence type="ECO:0000256" key="8">
    <source>
        <dbReference type="ARBA" id="ARBA00022857"/>
    </source>
</evidence>
<protein>
    <recommendedName>
        <fullName evidence="14">Trimethylamine monooxygenase</fullName>
        <ecNumber evidence="13">1.14.13.148</ecNumber>
    </recommendedName>
</protein>
<dbReference type="RefSeq" id="WP_147178784.1">
    <property type="nucleotide sequence ID" value="NZ_BJZP01000003.1"/>
</dbReference>
<keyword evidence="7" id="KW-0274">FAD</keyword>
<dbReference type="EC" id="1.14.13.148" evidence="13"/>
<evidence type="ECO:0000256" key="2">
    <source>
        <dbReference type="ARBA" id="ARBA00004389"/>
    </source>
</evidence>
<accession>A0A512HEW3</accession>
<keyword evidence="8" id="KW-0521">NADP</keyword>
<evidence type="ECO:0000256" key="10">
    <source>
        <dbReference type="ARBA" id="ARBA00023002"/>
    </source>
</evidence>
<evidence type="ECO:0000256" key="7">
    <source>
        <dbReference type="ARBA" id="ARBA00022827"/>
    </source>
</evidence>
<evidence type="ECO:0000256" key="11">
    <source>
        <dbReference type="ARBA" id="ARBA00023033"/>
    </source>
</evidence>